<protein>
    <submittedName>
        <fullName evidence="3">VWA domain-containing protein</fullName>
    </submittedName>
</protein>
<evidence type="ECO:0000259" key="2">
    <source>
        <dbReference type="PROSITE" id="PS50234"/>
    </source>
</evidence>
<feature type="chain" id="PRO_5046916626" evidence="1">
    <location>
        <begin position="25"/>
        <end position="725"/>
    </location>
</feature>
<dbReference type="PANTHER" id="PTHR10579">
    <property type="entry name" value="CALCIUM-ACTIVATED CHLORIDE CHANNEL REGULATOR"/>
    <property type="match status" value="1"/>
</dbReference>
<gene>
    <name evidence="3" type="ORF">GQA70_10365</name>
</gene>
<dbReference type="Proteomes" id="UP000596387">
    <property type="component" value="Chromosome"/>
</dbReference>
<dbReference type="PANTHER" id="PTHR10579:SF43">
    <property type="entry name" value="ZINC FINGER (C3HC4-TYPE RING FINGER) FAMILY PROTEIN"/>
    <property type="match status" value="1"/>
</dbReference>
<evidence type="ECO:0000313" key="4">
    <source>
        <dbReference type="Proteomes" id="UP000596387"/>
    </source>
</evidence>
<name>A0ABX7F8T1_9RHOB</name>
<dbReference type="InterPro" id="IPR002035">
    <property type="entry name" value="VWF_A"/>
</dbReference>
<dbReference type="EMBL" id="CP047166">
    <property type="protein sequence ID" value="QRF66677.1"/>
    <property type="molecule type" value="Genomic_DNA"/>
</dbReference>
<accession>A0ABX7F8T1</accession>
<feature type="signal peptide" evidence="1">
    <location>
        <begin position="1"/>
        <end position="24"/>
    </location>
</feature>
<feature type="domain" description="VWFA" evidence="2">
    <location>
        <begin position="25"/>
        <end position="204"/>
    </location>
</feature>
<dbReference type="Pfam" id="PF13519">
    <property type="entry name" value="VWA_2"/>
    <property type="match status" value="1"/>
</dbReference>
<dbReference type="SUPFAM" id="SSF53300">
    <property type="entry name" value="vWA-like"/>
    <property type="match status" value="1"/>
</dbReference>
<dbReference type="PROSITE" id="PS50234">
    <property type="entry name" value="VWFA"/>
    <property type="match status" value="1"/>
</dbReference>
<organism evidence="3 4">
    <name type="scientific">Ponticoccus alexandrii</name>
    <dbReference type="NCBI Taxonomy" id="1943633"/>
    <lineage>
        <taxon>Bacteria</taxon>
        <taxon>Pseudomonadati</taxon>
        <taxon>Pseudomonadota</taxon>
        <taxon>Alphaproteobacteria</taxon>
        <taxon>Rhodobacterales</taxon>
        <taxon>Roseobacteraceae</taxon>
        <taxon>Ponticoccus</taxon>
    </lineage>
</organism>
<dbReference type="RefSeq" id="WP_023850596.1">
    <property type="nucleotide sequence ID" value="NZ_CP047166.1"/>
</dbReference>
<reference evidence="3 4" key="1">
    <citation type="submission" date="2019-12" db="EMBL/GenBank/DDBJ databases">
        <title>Complete Genome Sequence of a Quorum-Sensing Bacterium,Rhodobacteraceae bacterium C31, Isolated from a marine microalgae symbiotic bacteria.</title>
        <authorList>
            <person name="Zhang Y."/>
        </authorList>
    </citation>
    <scope>NUCLEOTIDE SEQUENCE [LARGE SCALE GENOMIC DNA]</scope>
    <source>
        <strain evidence="3 4">C31</strain>
    </source>
</reference>
<keyword evidence="4" id="KW-1185">Reference proteome</keyword>
<keyword evidence="1" id="KW-0732">Signal</keyword>
<dbReference type="SMART" id="SM00327">
    <property type="entry name" value="VWA"/>
    <property type="match status" value="1"/>
</dbReference>
<dbReference type="InterPro" id="IPR051266">
    <property type="entry name" value="CLCR"/>
</dbReference>
<sequence length="725" mass="76890">MQARLICAAALTALPFAASGQDYANSILVLDASGSMWGQIDGVTKIEIAQGVVGDLLNTLPETQRIGLTAYGHRTRGDCSDIETLVQPGDSSRAQIAAAVNGLQPRGKTPMTDAVVQAAEALKYTEEAATVILVSDGIETCNPDPCAAARALEQAGINLTVHVVGFDVTDPEARRQMQCLADETGGQFLSAANASELGSALEEITQAAPSYTVTFVAIEGENGPQSTETLMWDIQRGEEMLAEFEPGATLTKALTDGTYTVSVMRPLDESTAEATFDVTGAEQTVTLVLPSLLPDASVSGAAEAVAGATIPVDWTGPNADGDYIDVSPLEEDRYINYAYTRDGTPAQLVMPPEAGDYEIRYIMRDGRTVLATQAVTVTPAPASVEVAETAPVGATIPVTWEGPNYDGDYISVAPLEEGGYINYAYTRDGSPAQLVMPPTPGMYEVQYVMRQDRTVLASRIVEVTEVAATLDAAETAAAGAALPVTWDGPNYDGDYISVAKPGDGGYEAYAYTRDGSPASVTMPAAPGTYELRYVMRQDRTVLASRTVEVGAVSAALDVAETARAGAPILVGWEGPGYDPDYISVSKAENEGYDFYAYTRNGNPALLQLPIEPGEYEIRYIAASDGKVALTRKTITLTPIEATIEAAETAPRGGRLGVTWEGPDYKGDFISIAVAGDPDNKYAAYTYTSEDSPLQVKLPDLPGNYEVRYVTGQDKKVLARQAVTIE</sequence>
<proteinExistence type="predicted"/>
<dbReference type="InterPro" id="IPR036465">
    <property type="entry name" value="vWFA_dom_sf"/>
</dbReference>
<dbReference type="Gene3D" id="3.40.50.410">
    <property type="entry name" value="von Willebrand factor, type A domain"/>
    <property type="match status" value="1"/>
</dbReference>
<evidence type="ECO:0000313" key="3">
    <source>
        <dbReference type="EMBL" id="QRF66677.1"/>
    </source>
</evidence>
<evidence type="ECO:0000256" key="1">
    <source>
        <dbReference type="SAM" id="SignalP"/>
    </source>
</evidence>